<dbReference type="Proteomes" id="UP000650524">
    <property type="component" value="Unassembled WGS sequence"/>
</dbReference>
<dbReference type="AlphaFoldDB" id="A0A8J6T884"/>
<comment type="caution">
    <text evidence="2">The sequence shown here is derived from an EMBL/GenBank/DDBJ whole genome shotgun (WGS) entry which is preliminary data.</text>
</comment>
<accession>A0A8J6T884</accession>
<dbReference type="EMBL" id="JACNJD010000200">
    <property type="protein sequence ID" value="MBC8177308.1"/>
    <property type="molecule type" value="Genomic_DNA"/>
</dbReference>
<reference evidence="2 3" key="1">
    <citation type="submission" date="2020-08" db="EMBL/GenBank/DDBJ databases">
        <title>Bridging the membrane lipid divide: bacteria of the FCB group superphylum have the potential to synthesize archaeal ether lipids.</title>
        <authorList>
            <person name="Villanueva L."/>
            <person name="Von Meijenfeldt F.A.B."/>
            <person name="Westbye A.B."/>
            <person name="Yadav S."/>
            <person name="Hopmans E.C."/>
            <person name="Dutilh B.E."/>
            <person name="Sinninghe Damste J.S."/>
        </authorList>
    </citation>
    <scope>NUCLEOTIDE SEQUENCE [LARGE SCALE GENOMIC DNA]</scope>
    <source>
        <strain evidence="2">NIOZ-UU27</strain>
    </source>
</reference>
<proteinExistence type="predicted"/>
<feature type="region of interest" description="Disordered" evidence="1">
    <location>
        <begin position="48"/>
        <end position="67"/>
    </location>
</feature>
<protein>
    <submittedName>
        <fullName evidence="2">Uncharacterized protein</fullName>
    </submittedName>
</protein>
<evidence type="ECO:0000313" key="2">
    <source>
        <dbReference type="EMBL" id="MBC8177308.1"/>
    </source>
</evidence>
<gene>
    <name evidence="2" type="ORF">H8E19_07860</name>
</gene>
<evidence type="ECO:0000313" key="3">
    <source>
        <dbReference type="Proteomes" id="UP000650524"/>
    </source>
</evidence>
<name>A0A8J6T884_9DELT</name>
<organism evidence="2 3">
    <name type="scientific">Candidatus Desulfacyla euxinica</name>
    <dbReference type="NCBI Taxonomy" id="2841693"/>
    <lineage>
        <taxon>Bacteria</taxon>
        <taxon>Deltaproteobacteria</taxon>
        <taxon>Candidatus Desulfacyla</taxon>
    </lineage>
</organism>
<sequence length="67" mass="7929">MDFGPIRTALFVPGNRPDRVDVVISFLVVQTEICRFLKKRTRLPELKQPGREYGDQRNFRSRDYRAC</sequence>
<evidence type="ECO:0000256" key="1">
    <source>
        <dbReference type="SAM" id="MobiDB-lite"/>
    </source>
</evidence>